<dbReference type="EMBL" id="BRZM01002089">
    <property type="protein sequence ID" value="GLD74240.1"/>
    <property type="molecule type" value="Genomic_DNA"/>
</dbReference>
<keyword evidence="1" id="KW-0687">Ribonucleoprotein</keyword>
<evidence type="ECO:0000313" key="1">
    <source>
        <dbReference type="EMBL" id="GLD74240.1"/>
    </source>
</evidence>
<dbReference type="GO" id="GO:0005840">
    <property type="term" value="C:ribosome"/>
    <property type="evidence" value="ECO:0007669"/>
    <property type="project" value="UniProtKB-KW"/>
</dbReference>
<comment type="caution">
    <text evidence="1">The sequence shown here is derived from an EMBL/GenBank/DDBJ whole genome shotgun (WGS) entry which is preliminary data.</text>
</comment>
<protein>
    <submittedName>
        <fullName evidence="1">40S ribosomal protein S16</fullName>
    </submittedName>
</protein>
<reference evidence="1" key="1">
    <citation type="submission" date="2022-08" db="EMBL/GenBank/DDBJ databases">
        <title>Genome sequencing of akame (Lates japonicus).</title>
        <authorList>
            <person name="Hashiguchi Y."/>
            <person name="Takahashi H."/>
        </authorList>
    </citation>
    <scope>NUCLEOTIDE SEQUENCE</scope>
    <source>
        <strain evidence="1">Kochi</strain>
    </source>
</reference>
<proteinExistence type="predicted"/>
<gene>
    <name evidence="1" type="ORF">AKAME5_002556800</name>
</gene>
<keyword evidence="2" id="KW-1185">Reference proteome</keyword>
<keyword evidence="1" id="KW-0689">Ribosomal protein</keyword>
<dbReference type="AlphaFoldDB" id="A0AAD3NM39"/>
<sequence>MLSIFQSSLAKNGPCFFPPLSFPTPEVLLFGDFRRVDRRHANSATIAKWVERATVVKPYHQARLSVVQQPPMFGSRNPSFFPYGSRYAPKTATALPTARGNGLIKVNSRPLEMVEPATLQYKE</sequence>
<evidence type="ECO:0000313" key="2">
    <source>
        <dbReference type="Proteomes" id="UP001279410"/>
    </source>
</evidence>
<dbReference type="Proteomes" id="UP001279410">
    <property type="component" value="Unassembled WGS sequence"/>
</dbReference>
<accession>A0AAD3NM39</accession>
<name>A0AAD3NM39_LATJO</name>
<organism evidence="1 2">
    <name type="scientific">Lates japonicus</name>
    <name type="common">Japanese lates</name>
    <dbReference type="NCBI Taxonomy" id="270547"/>
    <lineage>
        <taxon>Eukaryota</taxon>
        <taxon>Metazoa</taxon>
        <taxon>Chordata</taxon>
        <taxon>Craniata</taxon>
        <taxon>Vertebrata</taxon>
        <taxon>Euteleostomi</taxon>
        <taxon>Actinopterygii</taxon>
        <taxon>Neopterygii</taxon>
        <taxon>Teleostei</taxon>
        <taxon>Neoteleostei</taxon>
        <taxon>Acanthomorphata</taxon>
        <taxon>Carangaria</taxon>
        <taxon>Carangaria incertae sedis</taxon>
        <taxon>Centropomidae</taxon>
        <taxon>Lates</taxon>
    </lineage>
</organism>